<keyword evidence="8" id="KW-0547">Nucleotide-binding</keyword>
<keyword evidence="12" id="KW-0902">Two-component regulatory system</keyword>
<gene>
    <name evidence="16" type="ORF">EI71_01374</name>
</gene>
<evidence type="ECO:0000256" key="4">
    <source>
        <dbReference type="ARBA" id="ARBA00022475"/>
    </source>
</evidence>
<dbReference type="PROSITE" id="PS50109">
    <property type="entry name" value="HIS_KIN"/>
    <property type="match status" value="1"/>
</dbReference>
<dbReference type="RefSeq" id="WP_119016502.1">
    <property type="nucleotide sequence ID" value="NZ_QXEV01000016.1"/>
</dbReference>
<evidence type="ECO:0000256" key="6">
    <source>
        <dbReference type="ARBA" id="ARBA00022679"/>
    </source>
</evidence>
<dbReference type="EC" id="2.7.13.3" evidence="3"/>
<dbReference type="SUPFAM" id="SSF47384">
    <property type="entry name" value="Homodimeric domain of signal transducing histidine kinase"/>
    <property type="match status" value="1"/>
</dbReference>
<keyword evidence="17" id="KW-1185">Reference proteome</keyword>
<feature type="domain" description="Histidine kinase" evidence="15">
    <location>
        <begin position="282"/>
        <end position="479"/>
    </location>
</feature>
<dbReference type="InterPro" id="IPR036890">
    <property type="entry name" value="HATPase_C_sf"/>
</dbReference>
<dbReference type="SMART" id="SM00388">
    <property type="entry name" value="HisKA"/>
    <property type="match status" value="1"/>
</dbReference>
<dbReference type="AlphaFoldDB" id="A0A397RTW3"/>
<dbReference type="PANTHER" id="PTHR45528">
    <property type="entry name" value="SENSOR HISTIDINE KINASE CPXA"/>
    <property type="match status" value="1"/>
</dbReference>
<dbReference type="GO" id="GO:0005524">
    <property type="term" value="F:ATP binding"/>
    <property type="evidence" value="ECO:0007669"/>
    <property type="project" value="UniProtKB-KW"/>
</dbReference>
<dbReference type="Gene3D" id="6.10.340.10">
    <property type="match status" value="1"/>
</dbReference>
<dbReference type="Pfam" id="PF00512">
    <property type="entry name" value="HisKA"/>
    <property type="match status" value="1"/>
</dbReference>
<dbReference type="PANTHER" id="PTHR45528:SF1">
    <property type="entry name" value="SENSOR HISTIDINE KINASE CPXA"/>
    <property type="match status" value="1"/>
</dbReference>
<evidence type="ECO:0000256" key="9">
    <source>
        <dbReference type="ARBA" id="ARBA00022777"/>
    </source>
</evidence>
<dbReference type="Gene3D" id="1.10.287.130">
    <property type="match status" value="1"/>
</dbReference>
<keyword evidence="6" id="KW-0808">Transferase</keyword>
<dbReference type="Gene3D" id="3.30.565.10">
    <property type="entry name" value="Histidine kinase-like ATPase, C-terminal domain"/>
    <property type="match status" value="1"/>
</dbReference>
<accession>A0A397RTW3</accession>
<evidence type="ECO:0000256" key="7">
    <source>
        <dbReference type="ARBA" id="ARBA00022692"/>
    </source>
</evidence>
<evidence type="ECO:0000256" key="11">
    <source>
        <dbReference type="ARBA" id="ARBA00022989"/>
    </source>
</evidence>
<dbReference type="InterPro" id="IPR003661">
    <property type="entry name" value="HisK_dim/P_dom"/>
</dbReference>
<keyword evidence="7 14" id="KW-0812">Transmembrane</keyword>
<evidence type="ECO:0000256" key="12">
    <source>
        <dbReference type="ARBA" id="ARBA00023012"/>
    </source>
</evidence>
<dbReference type="InterPro" id="IPR036097">
    <property type="entry name" value="HisK_dim/P_sf"/>
</dbReference>
<dbReference type="Pfam" id="PF02518">
    <property type="entry name" value="HATPase_c"/>
    <property type="match status" value="1"/>
</dbReference>
<protein>
    <recommendedName>
        <fullName evidence="3">histidine kinase</fullName>
        <ecNumber evidence="3">2.7.13.3</ecNumber>
    </recommendedName>
</protein>
<comment type="subcellular location">
    <subcellularLocation>
        <location evidence="2">Cell membrane</location>
        <topology evidence="2">Multi-pass membrane protein</topology>
    </subcellularLocation>
</comment>
<evidence type="ECO:0000256" key="10">
    <source>
        <dbReference type="ARBA" id="ARBA00022840"/>
    </source>
</evidence>
<feature type="transmembrane region" description="Helical" evidence="14">
    <location>
        <begin position="12"/>
        <end position="34"/>
    </location>
</feature>
<evidence type="ECO:0000256" key="8">
    <source>
        <dbReference type="ARBA" id="ARBA00022741"/>
    </source>
</evidence>
<keyword evidence="5" id="KW-0597">Phosphoprotein</keyword>
<evidence type="ECO:0000256" key="2">
    <source>
        <dbReference type="ARBA" id="ARBA00004651"/>
    </source>
</evidence>
<dbReference type="GO" id="GO:0000155">
    <property type="term" value="F:phosphorelay sensor kinase activity"/>
    <property type="evidence" value="ECO:0007669"/>
    <property type="project" value="InterPro"/>
</dbReference>
<evidence type="ECO:0000256" key="14">
    <source>
        <dbReference type="SAM" id="Phobius"/>
    </source>
</evidence>
<dbReference type="Proteomes" id="UP000266506">
    <property type="component" value="Unassembled WGS sequence"/>
</dbReference>
<reference evidence="16 17" key="1">
    <citation type="submission" date="2018-08" db="EMBL/GenBank/DDBJ databases">
        <title>Genomic Encyclopedia of Archaeal and Bacterial Type Strains, Phase II (KMG-II): from individual species to whole genera.</title>
        <authorList>
            <person name="Goeker M."/>
        </authorList>
    </citation>
    <scope>NUCLEOTIDE SEQUENCE [LARGE SCALE GENOMIC DNA]</scope>
    <source>
        <strain evidence="16 17">ATCC 27112</strain>
    </source>
</reference>
<evidence type="ECO:0000256" key="3">
    <source>
        <dbReference type="ARBA" id="ARBA00012438"/>
    </source>
</evidence>
<dbReference type="SUPFAM" id="SSF55874">
    <property type="entry name" value="ATPase domain of HSP90 chaperone/DNA topoisomerase II/histidine kinase"/>
    <property type="match status" value="1"/>
</dbReference>
<dbReference type="InterPro" id="IPR003594">
    <property type="entry name" value="HATPase_dom"/>
</dbReference>
<keyword evidence="10" id="KW-0067">ATP-binding</keyword>
<evidence type="ECO:0000256" key="1">
    <source>
        <dbReference type="ARBA" id="ARBA00000085"/>
    </source>
</evidence>
<dbReference type="GO" id="GO:0005886">
    <property type="term" value="C:plasma membrane"/>
    <property type="evidence" value="ECO:0007669"/>
    <property type="project" value="UniProtKB-SubCell"/>
</dbReference>
<dbReference type="OrthoDB" id="9780718at2"/>
<proteinExistence type="predicted"/>
<sequence length="480" mass="56015">MMKKFSISTQLLVLVFTLLLSTSIIFIIISYFSIQRVAEGQAVLRMYSLDSQIVIDPTTNDAKSPFDDMKLHYITFDKDNTLYNEQLGYHISKTANDYISLEEFQEYFENYLKNKVNFEFSKDDQKPPKNPEETNLLVDNQDSMENNKIPEKKYKGADFYKTKNGYTLYYVFSCNREFTKYSFIFTDDAFTSNLTRDVALRMFSTFLAILFIAIMCIYVWSTRITRRLKNIQYHIMNLPKNKYEKEYIDDSDDEIGELSKSVEDMRKEIGHNEKTKQDMLQNISHDFKTPIAVIKSYAEALQDGMAGPEALDTIIEQAESLKNKVNRLLQYNSLEYLTKDKPFEGINMTELVNRVISNYKFQTKLDFNLDLEDNVIFMGYQENWSTVIGNIIDNAKRYAKTEIKITLRSNYLKIYNDGEHIDEQFLNSIFKPYEKGSKGQFGLGMSIVKKTVDFFGMNMIVRNEEGGGVSFIIKKDEVHE</sequence>
<comment type="caution">
    <text evidence="16">The sequence shown here is derived from an EMBL/GenBank/DDBJ whole genome shotgun (WGS) entry which is preliminary data.</text>
</comment>
<evidence type="ECO:0000256" key="5">
    <source>
        <dbReference type="ARBA" id="ARBA00022553"/>
    </source>
</evidence>
<dbReference type="InterPro" id="IPR005467">
    <property type="entry name" value="His_kinase_dom"/>
</dbReference>
<keyword evidence="13 14" id="KW-0472">Membrane</keyword>
<name>A0A397RTW3_9MOLU</name>
<comment type="catalytic activity">
    <reaction evidence="1">
        <text>ATP + protein L-histidine = ADP + protein N-phospho-L-histidine.</text>
        <dbReference type="EC" id="2.7.13.3"/>
    </reaction>
</comment>
<dbReference type="EMBL" id="QXEV01000016">
    <property type="protein sequence ID" value="RIA75555.1"/>
    <property type="molecule type" value="Genomic_DNA"/>
</dbReference>
<keyword evidence="9 16" id="KW-0418">Kinase</keyword>
<evidence type="ECO:0000256" key="13">
    <source>
        <dbReference type="ARBA" id="ARBA00023136"/>
    </source>
</evidence>
<dbReference type="InterPro" id="IPR050398">
    <property type="entry name" value="HssS/ArlS-like"/>
</dbReference>
<dbReference type="InParanoid" id="A0A397RTW3"/>
<evidence type="ECO:0000313" key="16">
    <source>
        <dbReference type="EMBL" id="RIA75555.1"/>
    </source>
</evidence>
<dbReference type="CDD" id="cd00082">
    <property type="entry name" value="HisKA"/>
    <property type="match status" value="1"/>
</dbReference>
<dbReference type="SMART" id="SM00387">
    <property type="entry name" value="HATPase_c"/>
    <property type="match status" value="1"/>
</dbReference>
<keyword evidence="11 14" id="KW-1133">Transmembrane helix</keyword>
<feature type="transmembrane region" description="Helical" evidence="14">
    <location>
        <begin position="198"/>
        <end position="220"/>
    </location>
</feature>
<dbReference type="FunCoup" id="A0A397RTW3">
    <property type="interactions" value="18"/>
</dbReference>
<keyword evidence="4" id="KW-1003">Cell membrane</keyword>
<evidence type="ECO:0000259" key="15">
    <source>
        <dbReference type="PROSITE" id="PS50109"/>
    </source>
</evidence>
<organism evidence="16 17">
    <name type="scientific">Anaeroplasma bactoclasticum</name>
    <dbReference type="NCBI Taxonomy" id="2088"/>
    <lineage>
        <taxon>Bacteria</taxon>
        <taxon>Bacillati</taxon>
        <taxon>Mycoplasmatota</taxon>
        <taxon>Mollicutes</taxon>
        <taxon>Anaeroplasmatales</taxon>
        <taxon>Anaeroplasmataceae</taxon>
        <taxon>Anaeroplasma</taxon>
    </lineage>
</organism>
<evidence type="ECO:0000313" key="17">
    <source>
        <dbReference type="Proteomes" id="UP000266506"/>
    </source>
</evidence>